<organism evidence="1 2">
    <name type="scientific">Campylobacter concisus</name>
    <dbReference type="NCBI Taxonomy" id="199"/>
    <lineage>
        <taxon>Bacteria</taxon>
        <taxon>Pseudomonadati</taxon>
        <taxon>Campylobacterota</taxon>
        <taxon>Epsilonproteobacteria</taxon>
        <taxon>Campylobacterales</taxon>
        <taxon>Campylobacteraceae</taxon>
        <taxon>Campylobacter</taxon>
    </lineage>
</organism>
<sequence>MKKLLVDCSHYPCCYFPQLDLGISVEEFHLYNYEEFDTTFFETYYSFSKYGLCDFSSFDDLLEAFAKKFDYDSFEHI</sequence>
<accession>A0A0M4SGH1</accession>
<reference evidence="2" key="1">
    <citation type="submission" date="2015-08" db="EMBL/GenBank/DDBJ databases">
        <title>Comparative genomics of the Campylobacter concisus group.</title>
        <authorList>
            <person name="Miller W.G."/>
            <person name="Yee E."/>
            <person name="Chapman M.H."/>
            <person name="Huynh S."/>
            <person name="Bono J.L."/>
            <person name="On S.L.W."/>
            <person name="St Leger J."/>
            <person name="Foster G."/>
            <person name="Parker C.T."/>
        </authorList>
    </citation>
    <scope>NUCLEOTIDE SEQUENCE [LARGE SCALE GENOMIC DNA]</scope>
    <source>
        <strain evidence="2">ATCC 33237</strain>
    </source>
</reference>
<dbReference type="Proteomes" id="UP000066049">
    <property type="component" value="Chromosome"/>
</dbReference>
<proteinExistence type="predicted"/>
<dbReference type="KEGG" id="ccoc:CCON33237_0383"/>
<dbReference type="PATRIC" id="fig|199.248.peg.406"/>
<dbReference type="EMBL" id="CP012541">
    <property type="protein sequence ID" value="ALF47090.1"/>
    <property type="molecule type" value="Genomic_DNA"/>
</dbReference>
<dbReference type="RefSeq" id="WP_054196161.1">
    <property type="nucleotide sequence ID" value="NZ_CABMKQ010000022.1"/>
</dbReference>
<dbReference type="GeneID" id="28662498"/>
<protein>
    <submittedName>
        <fullName evidence="1">Uncharacterized protein</fullName>
    </submittedName>
</protein>
<evidence type="ECO:0000313" key="1">
    <source>
        <dbReference type="EMBL" id="ALF47090.1"/>
    </source>
</evidence>
<dbReference type="AlphaFoldDB" id="A0A0M4SGH1"/>
<gene>
    <name evidence="1" type="ORF">CCON33237_0383</name>
</gene>
<name>A0A0M4SGH1_9BACT</name>
<evidence type="ECO:0000313" key="2">
    <source>
        <dbReference type="Proteomes" id="UP000066049"/>
    </source>
</evidence>